<accession>A0A7U2F6D5</accession>
<keyword evidence="1" id="KW-0862">Zinc</keyword>
<evidence type="ECO:0000256" key="2">
    <source>
        <dbReference type="SAM" id="MobiDB-lite"/>
    </source>
</evidence>
<dbReference type="AlphaFoldDB" id="A0A7U2F6D5"/>
<dbReference type="KEGG" id="pno:SNOG_06535"/>
<keyword evidence="1" id="KW-0863">Zinc-finger</keyword>
<protein>
    <recommendedName>
        <fullName evidence="3">RING-type domain-containing protein</fullName>
    </recommendedName>
</protein>
<dbReference type="EMBL" id="CP069031">
    <property type="protein sequence ID" value="QRC99202.1"/>
    <property type="molecule type" value="Genomic_DNA"/>
</dbReference>
<dbReference type="InterPro" id="IPR001841">
    <property type="entry name" value="Znf_RING"/>
</dbReference>
<dbReference type="Proteomes" id="UP000663193">
    <property type="component" value="Chromosome 9"/>
</dbReference>
<dbReference type="GO" id="GO:0008270">
    <property type="term" value="F:zinc ion binding"/>
    <property type="evidence" value="ECO:0007669"/>
    <property type="project" value="UniProtKB-KW"/>
</dbReference>
<dbReference type="VEuPathDB" id="FungiDB:JI435_065350"/>
<dbReference type="InterPro" id="IPR013083">
    <property type="entry name" value="Znf_RING/FYVE/PHD"/>
</dbReference>
<dbReference type="PROSITE" id="PS50089">
    <property type="entry name" value="ZF_RING_2"/>
    <property type="match status" value="1"/>
</dbReference>
<dbReference type="RefSeq" id="XP_001796902.1">
    <property type="nucleotide sequence ID" value="XM_001796850.1"/>
</dbReference>
<evidence type="ECO:0000259" key="3">
    <source>
        <dbReference type="PROSITE" id="PS50089"/>
    </source>
</evidence>
<evidence type="ECO:0000313" key="4">
    <source>
        <dbReference type="EMBL" id="QRC99202.1"/>
    </source>
</evidence>
<dbReference type="Pfam" id="PF13639">
    <property type="entry name" value="zf-RING_2"/>
    <property type="match status" value="1"/>
</dbReference>
<name>A0A7U2F6D5_PHANO</name>
<feature type="domain" description="RING-type" evidence="3">
    <location>
        <begin position="29"/>
        <end position="93"/>
    </location>
</feature>
<dbReference type="OrthoDB" id="3646777at2759"/>
<dbReference type="SMART" id="SM00184">
    <property type="entry name" value="RING"/>
    <property type="match status" value="1"/>
</dbReference>
<feature type="region of interest" description="Disordered" evidence="2">
    <location>
        <begin position="136"/>
        <end position="158"/>
    </location>
</feature>
<reference evidence="5" key="1">
    <citation type="journal article" date="2021" name="BMC Genomics">
        <title>Chromosome-level genome assembly and manually-curated proteome of model necrotroph Parastagonospora nodorum Sn15 reveals a genome-wide trove of candidate effector homologs, and redundancy of virulence-related functions within an accessory chromosome.</title>
        <authorList>
            <person name="Bertazzoni S."/>
            <person name="Jones D.A.B."/>
            <person name="Phan H.T."/>
            <person name="Tan K.-C."/>
            <person name="Hane J.K."/>
        </authorList>
    </citation>
    <scope>NUCLEOTIDE SEQUENCE [LARGE SCALE GENOMIC DNA]</scope>
    <source>
        <strain evidence="5">SN15 / ATCC MYA-4574 / FGSC 10173)</strain>
    </source>
</reference>
<sequence>MSTSSYRRCSVADSALRATVNTDRYPENCPICFEAITTALPTSNTHSSSDTISRSGAAENSKVAATIIKCGHVFCRWRIERWARTDNTCPNCRAEMYPWPTQNDAFNVTHEYNVVVSTTVRRSSMHNIRVSVNGRRMSTTGDDVGVEDDVEGEDDREPGGWSHRWVRRYHLGDT</sequence>
<gene>
    <name evidence="4" type="ORF">JI435_065350</name>
</gene>
<proteinExistence type="predicted"/>
<evidence type="ECO:0000313" key="5">
    <source>
        <dbReference type="Proteomes" id="UP000663193"/>
    </source>
</evidence>
<dbReference type="SUPFAM" id="SSF57850">
    <property type="entry name" value="RING/U-box"/>
    <property type="match status" value="1"/>
</dbReference>
<keyword evidence="5" id="KW-1185">Reference proteome</keyword>
<organism evidence="4 5">
    <name type="scientific">Phaeosphaeria nodorum (strain SN15 / ATCC MYA-4574 / FGSC 10173)</name>
    <name type="common">Glume blotch fungus</name>
    <name type="synonym">Parastagonospora nodorum</name>
    <dbReference type="NCBI Taxonomy" id="321614"/>
    <lineage>
        <taxon>Eukaryota</taxon>
        <taxon>Fungi</taxon>
        <taxon>Dikarya</taxon>
        <taxon>Ascomycota</taxon>
        <taxon>Pezizomycotina</taxon>
        <taxon>Dothideomycetes</taxon>
        <taxon>Pleosporomycetidae</taxon>
        <taxon>Pleosporales</taxon>
        <taxon>Pleosporineae</taxon>
        <taxon>Phaeosphaeriaceae</taxon>
        <taxon>Parastagonospora</taxon>
    </lineage>
</organism>
<feature type="compositionally biased region" description="Acidic residues" evidence="2">
    <location>
        <begin position="144"/>
        <end position="156"/>
    </location>
</feature>
<keyword evidence="1" id="KW-0479">Metal-binding</keyword>
<evidence type="ECO:0000256" key="1">
    <source>
        <dbReference type="PROSITE-ProRule" id="PRU00175"/>
    </source>
</evidence>
<dbReference type="Gene3D" id="3.30.40.10">
    <property type="entry name" value="Zinc/RING finger domain, C3HC4 (zinc finger)"/>
    <property type="match status" value="1"/>
</dbReference>